<dbReference type="InterPro" id="IPR005119">
    <property type="entry name" value="LysR_subst-bd"/>
</dbReference>
<dbReference type="PANTHER" id="PTHR30579:SF7">
    <property type="entry name" value="HTH-TYPE TRANSCRIPTIONAL REGULATOR LRHA-RELATED"/>
    <property type="match status" value="1"/>
</dbReference>
<dbReference type="EMBL" id="WUMU01000012">
    <property type="protein sequence ID" value="MXN18395.1"/>
    <property type="molecule type" value="Genomic_DNA"/>
</dbReference>
<feature type="region of interest" description="Disordered" evidence="5">
    <location>
        <begin position="290"/>
        <end position="327"/>
    </location>
</feature>
<accession>A0A6L7G2Q7</accession>
<feature type="domain" description="HTH lysR-type" evidence="6">
    <location>
        <begin position="4"/>
        <end position="61"/>
    </location>
</feature>
<protein>
    <submittedName>
        <fullName evidence="7">LysR family transcriptional regulator</fullName>
    </submittedName>
</protein>
<gene>
    <name evidence="7" type="ORF">GR170_11160</name>
</gene>
<dbReference type="Gene3D" id="1.10.10.10">
    <property type="entry name" value="Winged helix-like DNA-binding domain superfamily/Winged helix DNA-binding domain"/>
    <property type="match status" value="1"/>
</dbReference>
<evidence type="ECO:0000256" key="3">
    <source>
        <dbReference type="ARBA" id="ARBA00023125"/>
    </source>
</evidence>
<evidence type="ECO:0000256" key="4">
    <source>
        <dbReference type="ARBA" id="ARBA00023163"/>
    </source>
</evidence>
<evidence type="ECO:0000256" key="1">
    <source>
        <dbReference type="ARBA" id="ARBA00009437"/>
    </source>
</evidence>
<dbReference type="Pfam" id="PF03466">
    <property type="entry name" value="LysR_substrate"/>
    <property type="match status" value="1"/>
</dbReference>
<comment type="similarity">
    <text evidence="1">Belongs to the LysR transcriptional regulatory family.</text>
</comment>
<evidence type="ECO:0000256" key="5">
    <source>
        <dbReference type="SAM" id="MobiDB-lite"/>
    </source>
</evidence>
<dbReference type="PANTHER" id="PTHR30579">
    <property type="entry name" value="TRANSCRIPTIONAL REGULATOR"/>
    <property type="match status" value="1"/>
</dbReference>
<keyword evidence="8" id="KW-1185">Reference proteome</keyword>
<dbReference type="Gene3D" id="3.40.190.10">
    <property type="entry name" value="Periplasmic binding protein-like II"/>
    <property type="match status" value="2"/>
</dbReference>
<dbReference type="PROSITE" id="PS50931">
    <property type="entry name" value="HTH_LYSR"/>
    <property type="match status" value="1"/>
</dbReference>
<comment type="caution">
    <text evidence="7">The sequence shown here is derived from an EMBL/GenBank/DDBJ whole genome shotgun (WGS) entry which is preliminary data.</text>
</comment>
<dbReference type="FunFam" id="1.10.10.10:FF:000001">
    <property type="entry name" value="LysR family transcriptional regulator"/>
    <property type="match status" value="1"/>
</dbReference>
<keyword evidence="3" id="KW-0238">DNA-binding</keyword>
<dbReference type="InterPro" id="IPR036390">
    <property type="entry name" value="WH_DNA-bd_sf"/>
</dbReference>
<evidence type="ECO:0000259" key="6">
    <source>
        <dbReference type="PROSITE" id="PS50931"/>
    </source>
</evidence>
<dbReference type="InterPro" id="IPR000847">
    <property type="entry name" value="LysR_HTH_N"/>
</dbReference>
<dbReference type="InterPro" id="IPR050176">
    <property type="entry name" value="LTTR"/>
</dbReference>
<dbReference type="AlphaFoldDB" id="A0A6L7G2Q7"/>
<reference evidence="7 8" key="1">
    <citation type="submission" date="2019-12" db="EMBL/GenBank/DDBJ databases">
        <authorList>
            <person name="Li M."/>
        </authorList>
    </citation>
    <scope>NUCLEOTIDE SEQUENCE [LARGE SCALE GENOMIC DNA]</scope>
    <source>
        <strain evidence="7 8">GBMRC 2024</strain>
    </source>
</reference>
<dbReference type="Pfam" id="PF00126">
    <property type="entry name" value="HTH_1"/>
    <property type="match status" value="1"/>
</dbReference>
<dbReference type="Proteomes" id="UP000477911">
    <property type="component" value="Unassembled WGS sequence"/>
</dbReference>
<dbReference type="SUPFAM" id="SSF53850">
    <property type="entry name" value="Periplasmic binding protein-like II"/>
    <property type="match status" value="1"/>
</dbReference>
<keyword evidence="4" id="KW-0804">Transcription</keyword>
<proteinExistence type="inferred from homology"/>
<dbReference type="GO" id="GO:0003700">
    <property type="term" value="F:DNA-binding transcription factor activity"/>
    <property type="evidence" value="ECO:0007669"/>
    <property type="project" value="InterPro"/>
</dbReference>
<dbReference type="RefSeq" id="WP_160894527.1">
    <property type="nucleotide sequence ID" value="NZ_WUMU01000012.1"/>
</dbReference>
<dbReference type="SUPFAM" id="SSF46785">
    <property type="entry name" value="Winged helix' DNA-binding domain"/>
    <property type="match status" value="1"/>
</dbReference>
<organism evidence="7 8">
    <name type="scientific">Pseudooceanicola albus</name>
    <dbReference type="NCBI Taxonomy" id="2692189"/>
    <lineage>
        <taxon>Bacteria</taxon>
        <taxon>Pseudomonadati</taxon>
        <taxon>Pseudomonadota</taxon>
        <taxon>Alphaproteobacteria</taxon>
        <taxon>Rhodobacterales</taxon>
        <taxon>Paracoccaceae</taxon>
        <taxon>Pseudooceanicola</taxon>
    </lineage>
</organism>
<evidence type="ECO:0000313" key="7">
    <source>
        <dbReference type="EMBL" id="MXN18395.1"/>
    </source>
</evidence>
<sequence length="327" mass="35912">MRNLDMTSLRSFVAVADHGGVTKAAGILNFTQSAVSMQLKRLEETLGIELLDRSSRRIALTSAGEQLLGYARRIIEMNDEALTRLTSKNYEGEIVLGVPHDIVYPVVPGVLKRFSTEFPRMKVQLVSGYTRSLKEQFERGEVDIILTTEIEAGPRATVLDERPLAWIGGHGGTAWRQRPLRFASGRNCVFRPHAIRMMDQAGLDWENAVDTGSDRTVEATVSADLAISVMIEGSEPPMLSVIEHGGDLPELGTQLICMYVQERGAGEVGRRMAELLRLGYAVAETTPAPGARREAAMSSAEAPSASLRRHSWQQELARARRSGQARG</sequence>
<dbReference type="PRINTS" id="PR00039">
    <property type="entry name" value="HTHLYSR"/>
</dbReference>
<feature type="compositionally biased region" description="Low complexity" evidence="5">
    <location>
        <begin position="296"/>
        <end position="306"/>
    </location>
</feature>
<evidence type="ECO:0000256" key="2">
    <source>
        <dbReference type="ARBA" id="ARBA00023015"/>
    </source>
</evidence>
<dbReference type="InterPro" id="IPR036388">
    <property type="entry name" value="WH-like_DNA-bd_sf"/>
</dbReference>
<keyword evidence="2" id="KW-0805">Transcription regulation</keyword>
<name>A0A6L7G2Q7_9RHOB</name>
<evidence type="ECO:0000313" key="8">
    <source>
        <dbReference type="Proteomes" id="UP000477911"/>
    </source>
</evidence>
<dbReference type="GO" id="GO:0003677">
    <property type="term" value="F:DNA binding"/>
    <property type="evidence" value="ECO:0007669"/>
    <property type="project" value="UniProtKB-KW"/>
</dbReference>